<dbReference type="Proteomes" id="UP001233172">
    <property type="component" value="Unassembled WGS sequence"/>
</dbReference>
<reference evidence="1" key="1">
    <citation type="journal article" date="2023" name="PLoS Negl. Trop. Dis.">
        <title>A genome sequence for Biomphalaria pfeifferi, the major vector snail for the human-infecting parasite Schistosoma mansoni.</title>
        <authorList>
            <person name="Bu L."/>
            <person name="Lu L."/>
            <person name="Laidemitt M.R."/>
            <person name="Zhang S.M."/>
            <person name="Mutuku M."/>
            <person name="Mkoji G."/>
            <person name="Steinauer M."/>
            <person name="Loker E.S."/>
        </authorList>
    </citation>
    <scope>NUCLEOTIDE SEQUENCE</scope>
    <source>
        <strain evidence="1">KasaAsao</strain>
    </source>
</reference>
<protein>
    <submittedName>
        <fullName evidence="1">Uncharacterized protein</fullName>
    </submittedName>
</protein>
<sequence length="50" mass="5753">DADMNEELLMTGCRVRSSTLLEAVYVDRDTSICYKNPLEENEMRSPNDVE</sequence>
<reference evidence="1" key="2">
    <citation type="submission" date="2023-04" db="EMBL/GenBank/DDBJ databases">
        <authorList>
            <person name="Bu L."/>
            <person name="Lu L."/>
            <person name="Laidemitt M.R."/>
            <person name="Zhang S.M."/>
            <person name="Mutuku M."/>
            <person name="Mkoji G."/>
            <person name="Steinauer M."/>
            <person name="Loker E.S."/>
        </authorList>
    </citation>
    <scope>NUCLEOTIDE SEQUENCE</scope>
    <source>
        <strain evidence="1">KasaAsao</strain>
        <tissue evidence="1">Whole Snail</tissue>
    </source>
</reference>
<comment type="caution">
    <text evidence="1">The sequence shown here is derived from an EMBL/GenBank/DDBJ whole genome shotgun (WGS) entry which is preliminary data.</text>
</comment>
<gene>
    <name evidence="1" type="ORF">Bpfe_021750</name>
</gene>
<dbReference type="EMBL" id="JASAOG010000133">
    <property type="protein sequence ID" value="KAK0048802.1"/>
    <property type="molecule type" value="Genomic_DNA"/>
</dbReference>
<keyword evidence="2" id="KW-1185">Reference proteome</keyword>
<name>A0AAD8B773_BIOPF</name>
<organism evidence="1 2">
    <name type="scientific">Biomphalaria pfeifferi</name>
    <name type="common">Bloodfluke planorb</name>
    <name type="synonym">Freshwater snail</name>
    <dbReference type="NCBI Taxonomy" id="112525"/>
    <lineage>
        <taxon>Eukaryota</taxon>
        <taxon>Metazoa</taxon>
        <taxon>Spiralia</taxon>
        <taxon>Lophotrochozoa</taxon>
        <taxon>Mollusca</taxon>
        <taxon>Gastropoda</taxon>
        <taxon>Heterobranchia</taxon>
        <taxon>Euthyneura</taxon>
        <taxon>Panpulmonata</taxon>
        <taxon>Hygrophila</taxon>
        <taxon>Lymnaeoidea</taxon>
        <taxon>Planorbidae</taxon>
        <taxon>Biomphalaria</taxon>
    </lineage>
</organism>
<feature type="non-terminal residue" evidence="1">
    <location>
        <position position="1"/>
    </location>
</feature>
<accession>A0AAD8B773</accession>
<evidence type="ECO:0000313" key="2">
    <source>
        <dbReference type="Proteomes" id="UP001233172"/>
    </source>
</evidence>
<dbReference type="AlphaFoldDB" id="A0AAD8B773"/>
<proteinExistence type="predicted"/>
<evidence type="ECO:0000313" key="1">
    <source>
        <dbReference type="EMBL" id="KAK0048802.1"/>
    </source>
</evidence>